<evidence type="ECO:0000256" key="2">
    <source>
        <dbReference type="ARBA" id="ARBA00022857"/>
    </source>
</evidence>
<dbReference type="InterPro" id="IPR002734">
    <property type="entry name" value="RibDG_C"/>
</dbReference>
<reference evidence="5" key="2">
    <citation type="submission" date="2020-09" db="EMBL/GenBank/DDBJ databases">
        <authorList>
            <person name="Sun Q."/>
            <person name="Zhou Y."/>
        </authorList>
    </citation>
    <scope>NUCLEOTIDE SEQUENCE</scope>
    <source>
        <strain evidence="5">CGMCC 4.7299</strain>
    </source>
</reference>
<dbReference type="InterPro" id="IPR024072">
    <property type="entry name" value="DHFR-like_dom_sf"/>
</dbReference>
<name>A0A8J3C4J3_9ACTN</name>
<protein>
    <recommendedName>
        <fullName evidence="4">Bacterial bifunctional deaminase-reductase C-terminal domain-containing protein</fullName>
    </recommendedName>
</protein>
<reference evidence="5" key="1">
    <citation type="journal article" date="2014" name="Int. J. Syst. Evol. Microbiol.">
        <title>Complete genome sequence of Corynebacterium casei LMG S-19264T (=DSM 44701T), isolated from a smear-ripened cheese.</title>
        <authorList>
            <consortium name="US DOE Joint Genome Institute (JGI-PGF)"/>
            <person name="Walter F."/>
            <person name="Albersmeier A."/>
            <person name="Kalinowski J."/>
            <person name="Ruckert C."/>
        </authorList>
    </citation>
    <scope>NUCLEOTIDE SEQUENCE</scope>
    <source>
        <strain evidence="5">CGMCC 4.7299</strain>
    </source>
</reference>
<dbReference type="InterPro" id="IPR050765">
    <property type="entry name" value="Riboflavin_Biosynth_HTPR"/>
</dbReference>
<keyword evidence="3" id="KW-0560">Oxidoreductase</keyword>
<keyword evidence="2" id="KW-0521">NADP</keyword>
<dbReference type="EMBL" id="BMMX01000025">
    <property type="protein sequence ID" value="GGL06357.1"/>
    <property type="molecule type" value="Genomic_DNA"/>
</dbReference>
<dbReference type="Proteomes" id="UP000656042">
    <property type="component" value="Unassembled WGS sequence"/>
</dbReference>
<comment type="pathway">
    <text evidence="1">Cofactor biosynthesis; riboflavin biosynthesis.</text>
</comment>
<dbReference type="PANTHER" id="PTHR38011:SF7">
    <property type="entry name" value="2,5-DIAMINO-6-RIBOSYLAMINO-4(3H)-PYRIMIDINONE 5'-PHOSPHATE REDUCTASE"/>
    <property type="match status" value="1"/>
</dbReference>
<evidence type="ECO:0000313" key="5">
    <source>
        <dbReference type="EMBL" id="GGL06357.1"/>
    </source>
</evidence>
<evidence type="ECO:0000256" key="1">
    <source>
        <dbReference type="ARBA" id="ARBA00005104"/>
    </source>
</evidence>
<evidence type="ECO:0000259" key="4">
    <source>
        <dbReference type="Pfam" id="PF01872"/>
    </source>
</evidence>
<dbReference type="PANTHER" id="PTHR38011">
    <property type="entry name" value="DIHYDROFOLATE REDUCTASE FAMILY PROTEIN (AFU_ORTHOLOGUE AFUA_8G06820)"/>
    <property type="match status" value="1"/>
</dbReference>
<dbReference type="Gene3D" id="3.40.430.10">
    <property type="entry name" value="Dihydrofolate Reductase, subunit A"/>
    <property type="match status" value="1"/>
</dbReference>
<evidence type="ECO:0000256" key="3">
    <source>
        <dbReference type="ARBA" id="ARBA00023002"/>
    </source>
</evidence>
<evidence type="ECO:0000313" key="6">
    <source>
        <dbReference type="Proteomes" id="UP000656042"/>
    </source>
</evidence>
<keyword evidence="6" id="KW-1185">Reference proteome</keyword>
<feature type="domain" description="Bacterial bifunctional deaminase-reductase C-terminal" evidence="4">
    <location>
        <begin position="43"/>
        <end position="248"/>
    </location>
</feature>
<gene>
    <name evidence="5" type="ORF">GCM10012284_45810</name>
</gene>
<accession>A0A8J3C4J3</accession>
<proteinExistence type="predicted"/>
<dbReference type="SUPFAM" id="SSF53597">
    <property type="entry name" value="Dihydrofolate reductase-like"/>
    <property type="match status" value="1"/>
</dbReference>
<comment type="caution">
    <text evidence="5">The sequence shown here is derived from an EMBL/GenBank/DDBJ whole genome shotgun (WGS) entry which is preliminary data.</text>
</comment>
<organism evidence="5 6">
    <name type="scientific">Mangrovihabitans endophyticus</name>
    <dbReference type="NCBI Taxonomy" id="1751298"/>
    <lineage>
        <taxon>Bacteria</taxon>
        <taxon>Bacillati</taxon>
        <taxon>Actinomycetota</taxon>
        <taxon>Actinomycetes</taxon>
        <taxon>Micromonosporales</taxon>
        <taxon>Micromonosporaceae</taxon>
        <taxon>Mangrovihabitans</taxon>
    </lineage>
</organism>
<dbReference type="Pfam" id="PF01872">
    <property type="entry name" value="RibD_C"/>
    <property type="match status" value="1"/>
</dbReference>
<dbReference type="GO" id="GO:0009231">
    <property type="term" value="P:riboflavin biosynthetic process"/>
    <property type="evidence" value="ECO:0007669"/>
    <property type="project" value="InterPro"/>
</dbReference>
<dbReference type="RefSeq" id="WP_373292852.1">
    <property type="nucleotide sequence ID" value="NZ_BMMX01000025.1"/>
</dbReference>
<sequence>MSLVKIWPPAEAVTGPAGIAGATAPADPAVGDVAACYPRGDGPVLRMNFIASLDGAVSVDGVSGGLAGPGDKRIFDTLRMVCDALVVAAGTVRAEQYDALRPDPECRAWRRDHGLSEFPLMVVVSGSLDLDPAQAIFADAPVRPVILTHRHGGDRGPSSRRTALEKVAEVVTVGDESVDLAAAVRLLRERGATQVLCEGGPRLFGALLVADLVDELCLTVSPLLAGGSAGRIASGPSGVARRMALRHVLAEEDMLFLRYARRLP</sequence>
<dbReference type="AlphaFoldDB" id="A0A8J3C4J3"/>
<dbReference type="GO" id="GO:0008703">
    <property type="term" value="F:5-amino-6-(5-phosphoribosylamino)uracil reductase activity"/>
    <property type="evidence" value="ECO:0007669"/>
    <property type="project" value="InterPro"/>
</dbReference>